<keyword evidence="5" id="KW-0547">Nucleotide-binding</keyword>
<evidence type="ECO:0000256" key="5">
    <source>
        <dbReference type="ARBA" id="ARBA00022741"/>
    </source>
</evidence>
<keyword evidence="6 11" id="KW-0418">Kinase</keyword>
<evidence type="ECO:0000256" key="3">
    <source>
        <dbReference type="ARBA" id="ARBA00022553"/>
    </source>
</evidence>
<dbReference type="Gene3D" id="3.30.565.10">
    <property type="entry name" value="Histidine kinase-like ATPase, C-terminal domain"/>
    <property type="match status" value="1"/>
</dbReference>
<feature type="transmembrane region" description="Helical" evidence="9">
    <location>
        <begin position="27"/>
        <end position="44"/>
    </location>
</feature>
<feature type="transmembrane region" description="Helical" evidence="9">
    <location>
        <begin position="76"/>
        <end position="107"/>
    </location>
</feature>
<keyword evidence="4" id="KW-0808">Transferase</keyword>
<dbReference type="InterPro" id="IPR011712">
    <property type="entry name" value="Sig_transdc_His_kin_sub3_dim/P"/>
</dbReference>
<dbReference type="Gene3D" id="1.20.5.1930">
    <property type="match status" value="1"/>
</dbReference>
<dbReference type="GO" id="GO:0046983">
    <property type="term" value="F:protein dimerization activity"/>
    <property type="evidence" value="ECO:0007669"/>
    <property type="project" value="InterPro"/>
</dbReference>
<proteinExistence type="predicted"/>
<dbReference type="EC" id="2.7.13.3" evidence="2"/>
<evidence type="ECO:0000256" key="9">
    <source>
        <dbReference type="SAM" id="Phobius"/>
    </source>
</evidence>
<dbReference type="EMBL" id="DWZH01000042">
    <property type="protein sequence ID" value="HJB10097.1"/>
    <property type="molecule type" value="Genomic_DNA"/>
</dbReference>
<dbReference type="PANTHER" id="PTHR24421">
    <property type="entry name" value="NITRATE/NITRITE SENSOR PROTEIN NARX-RELATED"/>
    <property type="match status" value="1"/>
</dbReference>
<dbReference type="PANTHER" id="PTHR24421:SF10">
    <property type="entry name" value="NITRATE_NITRITE SENSOR PROTEIN NARQ"/>
    <property type="match status" value="1"/>
</dbReference>
<organism evidence="11 12">
    <name type="scientific">Candidatus Brachybacterium merdavium</name>
    <dbReference type="NCBI Taxonomy" id="2838513"/>
    <lineage>
        <taxon>Bacteria</taxon>
        <taxon>Bacillati</taxon>
        <taxon>Actinomycetota</taxon>
        <taxon>Actinomycetes</taxon>
        <taxon>Micrococcales</taxon>
        <taxon>Dermabacteraceae</taxon>
        <taxon>Brachybacterium</taxon>
    </lineage>
</organism>
<evidence type="ECO:0000259" key="10">
    <source>
        <dbReference type="Pfam" id="PF07730"/>
    </source>
</evidence>
<evidence type="ECO:0000256" key="4">
    <source>
        <dbReference type="ARBA" id="ARBA00022679"/>
    </source>
</evidence>
<evidence type="ECO:0000256" key="6">
    <source>
        <dbReference type="ARBA" id="ARBA00022777"/>
    </source>
</evidence>
<evidence type="ECO:0000256" key="1">
    <source>
        <dbReference type="ARBA" id="ARBA00000085"/>
    </source>
</evidence>
<feature type="transmembrane region" description="Helical" evidence="9">
    <location>
        <begin position="51"/>
        <end position="70"/>
    </location>
</feature>
<keyword evidence="8" id="KW-0902">Two-component regulatory system</keyword>
<dbReference type="GO" id="GO:0005524">
    <property type="term" value="F:ATP binding"/>
    <property type="evidence" value="ECO:0007669"/>
    <property type="project" value="UniProtKB-KW"/>
</dbReference>
<dbReference type="Pfam" id="PF07730">
    <property type="entry name" value="HisKA_3"/>
    <property type="match status" value="1"/>
</dbReference>
<comment type="catalytic activity">
    <reaction evidence="1">
        <text>ATP + protein L-histidine = ADP + protein N-phospho-L-histidine.</text>
        <dbReference type="EC" id="2.7.13.3"/>
    </reaction>
</comment>
<dbReference type="GO" id="GO:0000155">
    <property type="term" value="F:phosphorelay sensor kinase activity"/>
    <property type="evidence" value="ECO:0007669"/>
    <property type="project" value="InterPro"/>
</dbReference>
<dbReference type="InterPro" id="IPR036890">
    <property type="entry name" value="HATPase_C_sf"/>
</dbReference>
<evidence type="ECO:0000256" key="7">
    <source>
        <dbReference type="ARBA" id="ARBA00022840"/>
    </source>
</evidence>
<dbReference type="CDD" id="cd16917">
    <property type="entry name" value="HATPase_UhpB-NarQ-NarX-like"/>
    <property type="match status" value="1"/>
</dbReference>
<feature type="transmembrane region" description="Helical" evidence="9">
    <location>
        <begin position="119"/>
        <end position="144"/>
    </location>
</feature>
<dbReference type="AlphaFoldDB" id="A0A9D2LCE0"/>
<evidence type="ECO:0000256" key="8">
    <source>
        <dbReference type="ARBA" id="ARBA00023012"/>
    </source>
</evidence>
<keyword evidence="9" id="KW-0812">Transmembrane</keyword>
<dbReference type="SUPFAM" id="SSF55874">
    <property type="entry name" value="ATPase domain of HSP90 chaperone/DNA topoisomerase II/histidine kinase"/>
    <property type="match status" value="1"/>
</dbReference>
<keyword evidence="7" id="KW-0067">ATP-binding</keyword>
<reference evidence="11" key="2">
    <citation type="submission" date="2021-04" db="EMBL/GenBank/DDBJ databases">
        <authorList>
            <person name="Gilroy R."/>
        </authorList>
    </citation>
    <scope>NUCLEOTIDE SEQUENCE</scope>
    <source>
        <strain evidence="11">ChiHjej13B12-24818</strain>
    </source>
</reference>
<keyword evidence="3" id="KW-0597">Phosphoprotein</keyword>
<keyword evidence="9" id="KW-0472">Membrane</keyword>
<evidence type="ECO:0000313" key="11">
    <source>
        <dbReference type="EMBL" id="HJB10097.1"/>
    </source>
</evidence>
<evidence type="ECO:0000256" key="2">
    <source>
        <dbReference type="ARBA" id="ARBA00012438"/>
    </source>
</evidence>
<dbReference type="InterPro" id="IPR050482">
    <property type="entry name" value="Sensor_HK_TwoCompSys"/>
</dbReference>
<dbReference type="GO" id="GO:0016020">
    <property type="term" value="C:membrane"/>
    <property type="evidence" value="ECO:0007669"/>
    <property type="project" value="InterPro"/>
</dbReference>
<protein>
    <recommendedName>
        <fullName evidence="2">histidine kinase</fullName>
        <ecNumber evidence="2">2.7.13.3</ecNumber>
    </recommendedName>
</protein>
<reference evidence="11" key="1">
    <citation type="journal article" date="2021" name="PeerJ">
        <title>Extensive microbial diversity within the chicken gut microbiome revealed by metagenomics and culture.</title>
        <authorList>
            <person name="Gilroy R."/>
            <person name="Ravi A."/>
            <person name="Getino M."/>
            <person name="Pursley I."/>
            <person name="Horton D.L."/>
            <person name="Alikhan N.F."/>
            <person name="Baker D."/>
            <person name="Gharbi K."/>
            <person name="Hall N."/>
            <person name="Watson M."/>
            <person name="Adriaenssens E.M."/>
            <person name="Foster-Nyarko E."/>
            <person name="Jarju S."/>
            <person name="Secka A."/>
            <person name="Antonio M."/>
            <person name="Oren A."/>
            <person name="Chaudhuri R.R."/>
            <person name="La Ragione R."/>
            <person name="Hildebrand F."/>
            <person name="Pallen M.J."/>
        </authorList>
    </citation>
    <scope>NUCLEOTIDE SEQUENCE</scope>
    <source>
        <strain evidence="11">ChiHjej13B12-24818</strain>
    </source>
</reference>
<dbReference type="Proteomes" id="UP000823823">
    <property type="component" value="Unassembled WGS sequence"/>
</dbReference>
<feature type="domain" description="Signal transduction histidine kinase subgroup 3 dimerisation and phosphoacceptor" evidence="10">
    <location>
        <begin position="176"/>
        <end position="237"/>
    </location>
</feature>
<evidence type="ECO:0000313" key="12">
    <source>
        <dbReference type="Proteomes" id="UP000823823"/>
    </source>
</evidence>
<name>A0A9D2LCE0_9MICO</name>
<keyword evidence="9" id="KW-1133">Transmembrane helix</keyword>
<sequence>MLVVAVAVALPALLGLADPVIPRLVWAVLLMVFVLAVLATEVTGRAGVSRAALLVAVLASWALVLTVPGMGLLHVIVVITAALSVFVVSLPTSVVLAVLNTGVVLLASLGRTGEWSAGLWPEALMLSGFYLLIQVATVFSSAALRREKQMRLELARAHVDLQAAGVLLAESTRTAERLRISRELHDLIGHQLTVLTLNLEAARHLEADAARRHVDRADEVARGLLRDVRATVGQMRARPTDLQRALEDMAGGIPGLAVDIAVDPELDLGEDEQVAFIRLAQEAVTNTIRHSYATRLQIDLACEDGQVTLVARDDGVGAHTSELGNGLQGLRERFEDLGGELTVDGRHGFAVTGRLVST</sequence>
<comment type="caution">
    <text evidence="11">The sequence shown here is derived from an EMBL/GenBank/DDBJ whole genome shotgun (WGS) entry which is preliminary data.</text>
</comment>
<accession>A0A9D2LCE0</accession>
<gene>
    <name evidence="11" type="ORF">H9786_06145</name>
</gene>